<dbReference type="AlphaFoldDB" id="A0A8J6IPX9"/>
<protein>
    <submittedName>
        <fullName evidence="2">SDR family oxidoreductase</fullName>
    </submittedName>
</protein>
<comment type="caution">
    <text evidence="2">The sequence shown here is derived from an EMBL/GenBank/DDBJ whole genome shotgun (WGS) entry which is preliminary data.</text>
</comment>
<sequence length="273" mass="30104">MKISICGYGWLGLPLALHIQQKGQQIIGTTRTAAKQHQLKQQDLDTVLYSLGDDITSSELQTLFDCDVLILNIAPGRKQLDATAFVKNMTDFIQQAKTAGTKKLLFISTTSVYGEQTGVITESSPLQPTTASGQCHQLIEQVVFDVFAQAGAVMRLAGLVGENRHPARYLAGKTDIANGQHVVNLVHQTDVINAINSLIQHHAFGDIYHLCSHDHPTRQAYYQWACDTLGLPPAQFEESNYAPKDQGKLIDAQQSCQKLGLELRYPSPFDMLN</sequence>
<name>A0A8J6IPX9_9ALTE</name>
<dbReference type="Proteomes" id="UP000601768">
    <property type="component" value="Unassembled WGS sequence"/>
</dbReference>
<evidence type="ECO:0000259" key="1">
    <source>
        <dbReference type="Pfam" id="PF01370"/>
    </source>
</evidence>
<dbReference type="CDD" id="cd05266">
    <property type="entry name" value="SDR_a4"/>
    <property type="match status" value="1"/>
</dbReference>
<dbReference type="GO" id="GO:0004029">
    <property type="term" value="F:aldehyde dehydrogenase (NAD+) activity"/>
    <property type="evidence" value="ECO:0007669"/>
    <property type="project" value="TreeGrafter"/>
</dbReference>
<dbReference type="PANTHER" id="PTHR48079">
    <property type="entry name" value="PROTEIN YEEZ"/>
    <property type="match status" value="1"/>
</dbReference>
<dbReference type="SUPFAM" id="SSF51735">
    <property type="entry name" value="NAD(P)-binding Rossmann-fold domains"/>
    <property type="match status" value="1"/>
</dbReference>
<evidence type="ECO:0000313" key="3">
    <source>
        <dbReference type="Proteomes" id="UP000601768"/>
    </source>
</evidence>
<reference evidence="2" key="1">
    <citation type="journal article" date="2018" name="Int. J. Syst. Evol. Microbiol.">
        <title>Neptunicella marina gen. nov., sp. nov., isolated from surface seawater.</title>
        <authorList>
            <person name="Liu X."/>
            <person name="Lai Q."/>
            <person name="Du Y."/>
            <person name="Zhang X."/>
            <person name="Liu Z."/>
            <person name="Sun F."/>
            <person name="Shao Z."/>
        </authorList>
    </citation>
    <scope>NUCLEOTIDE SEQUENCE</scope>
    <source>
        <strain evidence="2">S27-2</strain>
    </source>
</reference>
<dbReference type="InterPro" id="IPR051783">
    <property type="entry name" value="NAD(P)-dependent_oxidoreduct"/>
</dbReference>
<feature type="domain" description="NAD-dependent epimerase/dehydratase" evidence="1">
    <location>
        <begin position="8"/>
        <end position="204"/>
    </location>
</feature>
<evidence type="ECO:0000313" key="2">
    <source>
        <dbReference type="EMBL" id="MBC3764524.1"/>
    </source>
</evidence>
<dbReference type="Pfam" id="PF01370">
    <property type="entry name" value="Epimerase"/>
    <property type="match status" value="1"/>
</dbReference>
<proteinExistence type="predicted"/>
<dbReference type="EMBL" id="JACNEP010000001">
    <property type="protein sequence ID" value="MBC3764524.1"/>
    <property type="molecule type" value="Genomic_DNA"/>
</dbReference>
<dbReference type="InterPro" id="IPR001509">
    <property type="entry name" value="Epimerase_deHydtase"/>
</dbReference>
<keyword evidence="3" id="KW-1185">Reference proteome</keyword>
<dbReference type="PANTHER" id="PTHR48079:SF6">
    <property type="entry name" value="NAD(P)-BINDING DOMAIN-CONTAINING PROTEIN-RELATED"/>
    <property type="match status" value="1"/>
</dbReference>
<dbReference type="GO" id="GO:0005737">
    <property type="term" value="C:cytoplasm"/>
    <property type="evidence" value="ECO:0007669"/>
    <property type="project" value="TreeGrafter"/>
</dbReference>
<dbReference type="InterPro" id="IPR036291">
    <property type="entry name" value="NAD(P)-bd_dom_sf"/>
</dbReference>
<organism evidence="2 3">
    <name type="scientific">Neptunicella marina</name>
    <dbReference type="NCBI Taxonomy" id="2125989"/>
    <lineage>
        <taxon>Bacteria</taxon>
        <taxon>Pseudomonadati</taxon>
        <taxon>Pseudomonadota</taxon>
        <taxon>Gammaproteobacteria</taxon>
        <taxon>Alteromonadales</taxon>
        <taxon>Alteromonadaceae</taxon>
        <taxon>Neptunicella</taxon>
    </lineage>
</organism>
<dbReference type="Gene3D" id="3.40.50.720">
    <property type="entry name" value="NAD(P)-binding Rossmann-like Domain"/>
    <property type="match status" value="1"/>
</dbReference>
<gene>
    <name evidence="2" type="ORF">H8B19_01455</name>
</gene>
<accession>A0A8J6IPX9</accession>
<reference evidence="2" key="2">
    <citation type="submission" date="2020-08" db="EMBL/GenBank/DDBJ databases">
        <authorList>
            <person name="Lai Q."/>
        </authorList>
    </citation>
    <scope>NUCLEOTIDE SEQUENCE</scope>
    <source>
        <strain evidence="2">S27-2</strain>
    </source>
</reference>
<dbReference type="RefSeq" id="WP_186504993.1">
    <property type="nucleotide sequence ID" value="NZ_JACNEP010000001.1"/>
</dbReference>